<proteinExistence type="predicted"/>
<sequence>MENVVNLQHFSHEHTDHIDDRCFFEFVATGRTFQGLVLLRHVDHPVVATHDARLETWIDSILLACCRGRW</sequence>
<organism evidence="1">
    <name type="scientific">bioreactor metagenome</name>
    <dbReference type="NCBI Taxonomy" id="1076179"/>
    <lineage>
        <taxon>unclassified sequences</taxon>
        <taxon>metagenomes</taxon>
        <taxon>ecological metagenomes</taxon>
    </lineage>
</organism>
<evidence type="ECO:0000313" key="1">
    <source>
        <dbReference type="EMBL" id="MPM46915.1"/>
    </source>
</evidence>
<name>A0A645A144_9ZZZZ</name>
<reference evidence="1" key="1">
    <citation type="submission" date="2019-08" db="EMBL/GenBank/DDBJ databases">
        <authorList>
            <person name="Kucharzyk K."/>
            <person name="Murdoch R.W."/>
            <person name="Higgins S."/>
            <person name="Loffler F."/>
        </authorList>
    </citation>
    <scope>NUCLEOTIDE SEQUENCE</scope>
</reference>
<dbReference type="AlphaFoldDB" id="A0A645A144"/>
<accession>A0A645A144</accession>
<gene>
    <name evidence="1" type="ORF">SDC9_93622</name>
</gene>
<protein>
    <submittedName>
        <fullName evidence="1">Uncharacterized protein</fullName>
    </submittedName>
</protein>
<comment type="caution">
    <text evidence="1">The sequence shown here is derived from an EMBL/GenBank/DDBJ whole genome shotgun (WGS) entry which is preliminary data.</text>
</comment>
<dbReference type="EMBL" id="VSSQ01011474">
    <property type="protein sequence ID" value="MPM46915.1"/>
    <property type="molecule type" value="Genomic_DNA"/>
</dbReference>